<feature type="non-terminal residue" evidence="2">
    <location>
        <position position="1"/>
    </location>
</feature>
<feature type="region of interest" description="Disordered" evidence="1">
    <location>
        <begin position="63"/>
        <end position="94"/>
    </location>
</feature>
<evidence type="ECO:0000313" key="2">
    <source>
        <dbReference type="EMBL" id="CAH3182852.1"/>
    </source>
</evidence>
<keyword evidence="3" id="KW-1185">Reference proteome</keyword>
<protein>
    <submittedName>
        <fullName evidence="2">Uncharacterized protein</fullName>
    </submittedName>
</protein>
<evidence type="ECO:0000256" key="1">
    <source>
        <dbReference type="SAM" id="MobiDB-lite"/>
    </source>
</evidence>
<dbReference type="Proteomes" id="UP001159405">
    <property type="component" value="Unassembled WGS sequence"/>
</dbReference>
<evidence type="ECO:0000313" key="3">
    <source>
        <dbReference type="Proteomes" id="UP001159405"/>
    </source>
</evidence>
<gene>
    <name evidence="2" type="ORF">PLOB_00027568</name>
</gene>
<dbReference type="InterPro" id="IPR052787">
    <property type="entry name" value="MAVS"/>
</dbReference>
<accession>A0ABN8RZ83</accession>
<sequence>DAKLRINRRAGKENVQHKPVIVPSDLAKIRASPFLSVTNPAGLLRRTWFYVSLYWCRSGREGQRDLRRDTTKNHPGGETSKSSAERETRLYSTG</sequence>
<organism evidence="2 3">
    <name type="scientific">Porites lobata</name>
    <dbReference type="NCBI Taxonomy" id="104759"/>
    <lineage>
        <taxon>Eukaryota</taxon>
        <taxon>Metazoa</taxon>
        <taxon>Cnidaria</taxon>
        <taxon>Anthozoa</taxon>
        <taxon>Hexacorallia</taxon>
        <taxon>Scleractinia</taxon>
        <taxon>Fungiina</taxon>
        <taxon>Poritidae</taxon>
        <taxon>Porites</taxon>
    </lineage>
</organism>
<name>A0ABN8RZ83_9CNID</name>
<dbReference type="EMBL" id="CALNXK010000334">
    <property type="protein sequence ID" value="CAH3182852.1"/>
    <property type="molecule type" value="Genomic_DNA"/>
</dbReference>
<reference evidence="2 3" key="1">
    <citation type="submission" date="2022-05" db="EMBL/GenBank/DDBJ databases">
        <authorList>
            <consortium name="Genoscope - CEA"/>
            <person name="William W."/>
        </authorList>
    </citation>
    <scope>NUCLEOTIDE SEQUENCE [LARGE SCALE GENOMIC DNA]</scope>
</reference>
<feature type="compositionally biased region" description="Basic and acidic residues" evidence="1">
    <location>
        <begin position="63"/>
        <end position="72"/>
    </location>
</feature>
<feature type="compositionally biased region" description="Basic and acidic residues" evidence="1">
    <location>
        <begin position="83"/>
        <end position="94"/>
    </location>
</feature>
<proteinExistence type="predicted"/>
<comment type="caution">
    <text evidence="2">The sequence shown here is derived from an EMBL/GenBank/DDBJ whole genome shotgun (WGS) entry which is preliminary data.</text>
</comment>
<dbReference type="PANTHER" id="PTHR21446">
    <property type="entry name" value="DUF3504 DOMAIN-CONTAINING PROTEIN"/>
    <property type="match status" value="1"/>
</dbReference>
<dbReference type="PANTHER" id="PTHR21446:SF12">
    <property type="entry name" value="POTASSIUM CHANNEL TETRAMERIZATION DOMAIN CONTAINING 1"/>
    <property type="match status" value="1"/>
</dbReference>